<name>R7T8S7_CAPTE</name>
<gene>
    <name evidence="2" type="ORF">CAPTEDRAFT_191595</name>
</gene>
<accession>R7T8S7</accession>
<feature type="compositionally biased region" description="Low complexity" evidence="1">
    <location>
        <begin position="1"/>
        <end position="35"/>
    </location>
</feature>
<dbReference type="HOGENOM" id="CLU_1200833_0_0_1"/>
<reference evidence="3" key="3">
    <citation type="submission" date="2015-06" db="UniProtKB">
        <authorList>
            <consortium name="EnsemblMetazoa"/>
        </authorList>
    </citation>
    <scope>IDENTIFICATION</scope>
</reference>
<dbReference type="Proteomes" id="UP000014760">
    <property type="component" value="Unassembled WGS sequence"/>
</dbReference>
<evidence type="ECO:0000313" key="3">
    <source>
        <dbReference type="EnsemblMetazoa" id="CapteP191595"/>
    </source>
</evidence>
<dbReference type="EMBL" id="KB312336">
    <property type="protein sequence ID" value="ELT87404.1"/>
    <property type="molecule type" value="Genomic_DNA"/>
</dbReference>
<sequence length="231" mass="24469">MAEASDATAAAATSSSSSSAPPSSSPSATDSQPSTMNGTSQQCENGHASPSEVSINGATGSHGNSHTVLPPGAHGAQGPVNHHGRSGSPHASRPLRSNASSHHHSPRRYSPNPTGSASSRGNSPNNQNSSGQQQHVVHVHVNPGETFSVRVGDQIQHIQADIVGCLQHCGHRAYDEQHRRSLRQRRVCFQVYWCSWLTDDEFATTRECSSTGELPLVISRVFKCAPLTTIV</sequence>
<reference evidence="4" key="1">
    <citation type="submission" date="2012-12" db="EMBL/GenBank/DDBJ databases">
        <authorList>
            <person name="Hellsten U."/>
            <person name="Grimwood J."/>
            <person name="Chapman J.A."/>
            <person name="Shapiro H."/>
            <person name="Aerts A."/>
            <person name="Otillar R.P."/>
            <person name="Terry A.Y."/>
            <person name="Boore J.L."/>
            <person name="Simakov O."/>
            <person name="Marletaz F."/>
            <person name="Cho S.-J."/>
            <person name="Edsinger-Gonzales E."/>
            <person name="Havlak P."/>
            <person name="Kuo D.-H."/>
            <person name="Larsson T."/>
            <person name="Lv J."/>
            <person name="Arendt D."/>
            <person name="Savage R."/>
            <person name="Osoegawa K."/>
            <person name="de Jong P."/>
            <person name="Lindberg D.R."/>
            <person name="Seaver E.C."/>
            <person name="Weisblat D.A."/>
            <person name="Putnam N.H."/>
            <person name="Grigoriev I.V."/>
            <person name="Rokhsar D.S."/>
        </authorList>
    </citation>
    <scope>NUCLEOTIDE SEQUENCE</scope>
    <source>
        <strain evidence="4">I ESC-2004</strain>
    </source>
</reference>
<dbReference type="EnsemblMetazoa" id="CapteT191595">
    <property type="protein sequence ID" value="CapteP191595"/>
    <property type="gene ID" value="CapteG191595"/>
</dbReference>
<evidence type="ECO:0000313" key="4">
    <source>
        <dbReference type="Proteomes" id="UP000014760"/>
    </source>
</evidence>
<dbReference type="STRING" id="283909.R7T8S7"/>
<feature type="compositionally biased region" description="Low complexity" evidence="1">
    <location>
        <begin position="121"/>
        <end position="134"/>
    </location>
</feature>
<feature type="compositionally biased region" description="Polar residues" evidence="1">
    <location>
        <begin position="51"/>
        <end position="67"/>
    </location>
</feature>
<dbReference type="AlphaFoldDB" id="R7T8S7"/>
<feature type="region of interest" description="Disordered" evidence="1">
    <location>
        <begin position="1"/>
        <end position="134"/>
    </location>
</feature>
<keyword evidence="4" id="KW-1185">Reference proteome</keyword>
<organism evidence="2">
    <name type="scientific">Capitella teleta</name>
    <name type="common">Polychaete worm</name>
    <dbReference type="NCBI Taxonomy" id="283909"/>
    <lineage>
        <taxon>Eukaryota</taxon>
        <taxon>Metazoa</taxon>
        <taxon>Spiralia</taxon>
        <taxon>Lophotrochozoa</taxon>
        <taxon>Annelida</taxon>
        <taxon>Polychaeta</taxon>
        <taxon>Sedentaria</taxon>
        <taxon>Scolecida</taxon>
        <taxon>Capitellidae</taxon>
        <taxon>Capitella</taxon>
    </lineage>
</organism>
<protein>
    <submittedName>
        <fullName evidence="2 3">Uncharacterized protein</fullName>
    </submittedName>
</protein>
<dbReference type="EMBL" id="AMQN01015903">
    <property type="status" value="NOT_ANNOTATED_CDS"/>
    <property type="molecule type" value="Genomic_DNA"/>
</dbReference>
<proteinExistence type="predicted"/>
<feature type="compositionally biased region" description="Polar residues" evidence="1">
    <location>
        <begin position="111"/>
        <end position="120"/>
    </location>
</feature>
<evidence type="ECO:0000256" key="1">
    <source>
        <dbReference type="SAM" id="MobiDB-lite"/>
    </source>
</evidence>
<reference evidence="2 4" key="2">
    <citation type="journal article" date="2013" name="Nature">
        <title>Insights into bilaterian evolution from three spiralian genomes.</title>
        <authorList>
            <person name="Simakov O."/>
            <person name="Marletaz F."/>
            <person name="Cho S.J."/>
            <person name="Edsinger-Gonzales E."/>
            <person name="Havlak P."/>
            <person name="Hellsten U."/>
            <person name="Kuo D.H."/>
            <person name="Larsson T."/>
            <person name="Lv J."/>
            <person name="Arendt D."/>
            <person name="Savage R."/>
            <person name="Osoegawa K."/>
            <person name="de Jong P."/>
            <person name="Grimwood J."/>
            <person name="Chapman J.A."/>
            <person name="Shapiro H."/>
            <person name="Aerts A."/>
            <person name="Otillar R.P."/>
            <person name="Terry A.Y."/>
            <person name="Boore J.L."/>
            <person name="Grigoriev I.V."/>
            <person name="Lindberg D.R."/>
            <person name="Seaver E.C."/>
            <person name="Weisblat D.A."/>
            <person name="Putnam N.H."/>
            <person name="Rokhsar D.S."/>
        </authorList>
    </citation>
    <scope>NUCLEOTIDE SEQUENCE</scope>
    <source>
        <strain evidence="2 4">I ESC-2004</strain>
    </source>
</reference>
<evidence type="ECO:0000313" key="2">
    <source>
        <dbReference type="EMBL" id="ELT87404.1"/>
    </source>
</evidence>